<evidence type="ECO:0000313" key="3">
    <source>
        <dbReference type="EMBL" id="EGT34521.1"/>
    </source>
</evidence>
<dbReference type="OMA" id="QWIHYEH"/>
<dbReference type="Gene3D" id="3.40.50.1820">
    <property type="entry name" value="alpha/beta hydrolase"/>
    <property type="match status" value="1"/>
</dbReference>
<proteinExistence type="predicted"/>
<reference evidence="4" key="1">
    <citation type="submission" date="2011-07" db="EMBL/GenBank/DDBJ databases">
        <authorList>
            <consortium name="Caenorhabditis brenneri Sequencing and Analysis Consortium"/>
            <person name="Wilson R.K."/>
        </authorList>
    </citation>
    <scope>NUCLEOTIDE SEQUENCE [LARGE SCALE GENOMIC DNA]</scope>
    <source>
        <strain evidence="4">PB2801</strain>
    </source>
</reference>
<evidence type="ECO:0000259" key="2">
    <source>
        <dbReference type="Pfam" id="PF07859"/>
    </source>
</evidence>
<dbReference type="AlphaFoldDB" id="G0NNL1"/>
<sequence length="125" mass="14386">MSYTTTIESLHNYDNLNISGRWEVKPSYEAQDLLEPFLMNPDFSPLMREDLSNLPPTMVITCEFDILRDEGLVYAERLKKSGVPTTSIHYENGFHAMLNFHGDLDEATKTVNDIEKWTLDTILKS</sequence>
<dbReference type="eggNOG" id="KOG1515">
    <property type="taxonomic scope" value="Eukaryota"/>
</dbReference>
<feature type="domain" description="Alpha/beta hydrolase fold-3" evidence="2">
    <location>
        <begin position="39"/>
        <end position="98"/>
    </location>
</feature>
<dbReference type="InterPro" id="IPR013094">
    <property type="entry name" value="AB_hydrolase_3"/>
</dbReference>
<evidence type="ECO:0000313" key="4">
    <source>
        <dbReference type="Proteomes" id="UP000008068"/>
    </source>
</evidence>
<dbReference type="Proteomes" id="UP000008068">
    <property type="component" value="Unassembled WGS sequence"/>
</dbReference>
<dbReference type="GO" id="GO:0016787">
    <property type="term" value="F:hydrolase activity"/>
    <property type="evidence" value="ECO:0007669"/>
    <property type="project" value="UniProtKB-KW"/>
</dbReference>
<evidence type="ECO:0000256" key="1">
    <source>
        <dbReference type="ARBA" id="ARBA00022801"/>
    </source>
</evidence>
<keyword evidence="1" id="KW-0378">Hydrolase</keyword>
<name>G0NNL1_CAEBE</name>
<dbReference type="OrthoDB" id="408631at2759"/>
<dbReference type="Pfam" id="PF07859">
    <property type="entry name" value="Abhydrolase_3"/>
    <property type="match status" value="1"/>
</dbReference>
<dbReference type="InterPro" id="IPR050300">
    <property type="entry name" value="GDXG_lipolytic_enzyme"/>
</dbReference>
<accession>G0NNL1</accession>
<dbReference type="InterPro" id="IPR029058">
    <property type="entry name" value="AB_hydrolase_fold"/>
</dbReference>
<dbReference type="EMBL" id="GL379914">
    <property type="protein sequence ID" value="EGT34521.1"/>
    <property type="molecule type" value="Genomic_DNA"/>
</dbReference>
<dbReference type="SUPFAM" id="SSF53474">
    <property type="entry name" value="alpha/beta-Hydrolases"/>
    <property type="match status" value="1"/>
</dbReference>
<gene>
    <name evidence="3" type="ORF">CAEBREN_15525</name>
</gene>
<dbReference type="PANTHER" id="PTHR48081:SF8">
    <property type="entry name" value="ALPHA_BETA HYDROLASE FOLD-3 DOMAIN-CONTAINING PROTEIN-RELATED"/>
    <property type="match status" value="1"/>
</dbReference>
<protein>
    <recommendedName>
        <fullName evidence="2">Alpha/beta hydrolase fold-3 domain-containing protein</fullName>
    </recommendedName>
</protein>
<dbReference type="InParanoid" id="G0NNL1"/>
<dbReference type="STRING" id="135651.G0NNL1"/>
<organism evidence="4">
    <name type="scientific">Caenorhabditis brenneri</name>
    <name type="common">Nematode worm</name>
    <dbReference type="NCBI Taxonomy" id="135651"/>
    <lineage>
        <taxon>Eukaryota</taxon>
        <taxon>Metazoa</taxon>
        <taxon>Ecdysozoa</taxon>
        <taxon>Nematoda</taxon>
        <taxon>Chromadorea</taxon>
        <taxon>Rhabditida</taxon>
        <taxon>Rhabditina</taxon>
        <taxon>Rhabditomorpha</taxon>
        <taxon>Rhabditoidea</taxon>
        <taxon>Rhabditidae</taxon>
        <taxon>Peloderinae</taxon>
        <taxon>Caenorhabditis</taxon>
    </lineage>
</organism>
<dbReference type="HOGENOM" id="CLU_1994605_0_0_1"/>
<dbReference type="PANTHER" id="PTHR48081">
    <property type="entry name" value="AB HYDROLASE SUPERFAMILY PROTEIN C4A8.06C"/>
    <property type="match status" value="1"/>
</dbReference>
<keyword evidence="4" id="KW-1185">Reference proteome</keyword>